<dbReference type="SMART" id="SM00935">
    <property type="entry name" value="OmpH"/>
    <property type="match status" value="1"/>
</dbReference>
<keyword evidence="2" id="KW-0732">Signal</keyword>
<dbReference type="InterPro" id="IPR024930">
    <property type="entry name" value="Skp_dom_sf"/>
</dbReference>
<dbReference type="Pfam" id="PF03938">
    <property type="entry name" value="OmpH"/>
    <property type="match status" value="1"/>
</dbReference>
<dbReference type="GO" id="GO:0051082">
    <property type="term" value="F:unfolded protein binding"/>
    <property type="evidence" value="ECO:0007669"/>
    <property type="project" value="InterPro"/>
</dbReference>
<evidence type="ECO:0000256" key="2">
    <source>
        <dbReference type="SAM" id="SignalP"/>
    </source>
</evidence>
<evidence type="ECO:0000313" key="3">
    <source>
        <dbReference type="EMBL" id="WCE69158.1"/>
    </source>
</evidence>
<protein>
    <submittedName>
        <fullName evidence="3">OmpH family outer membrane protein</fullName>
    </submittedName>
</protein>
<dbReference type="SUPFAM" id="SSF111384">
    <property type="entry name" value="OmpH-like"/>
    <property type="match status" value="1"/>
</dbReference>
<dbReference type="Proteomes" id="UP001210770">
    <property type="component" value="Chromosome"/>
</dbReference>
<dbReference type="EMBL" id="CP116423">
    <property type="protein sequence ID" value="WCE69158.1"/>
    <property type="molecule type" value="Genomic_DNA"/>
</dbReference>
<feature type="chain" id="PRO_5043365518" evidence="2">
    <location>
        <begin position="23"/>
        <end position="194"/>
    </location>
</feature>
<reference evidence="3" key="1">
    <citation type="submission" date="2023-01" db="EMBL/GenBank/DDBJ databases">
        <title>Comparative genomic analysis of cold water coral derived Sulfitobacter faviae: insights into their metabolism and habitat adaptation.</title>
        <authorList>
            <person name="Guo Y."/>
            <person name="Lin S."/>
            <person name="Huang Z."/>
            <person name="Tang K."/>
            <person name="Wang X."/>
        </authorList>
    </citation>
    <scope>NUCLEOTIDE SEQUENCE</scope>
    <source>
        <strain evidence="3">SCSIO W_1865</strain>
    </source>
</reference>
<dbReference type="RefSeq" id="WP_271687456.1">
    <property type="nucleotide sequence ID" value="NZ_CP116423.1"/>
</dbReference>
<proteinExistence type="predicted"/>
<accession>A0AAX3LKL4</accession>
<sequence length="194" mass="21206">MRRAIIPLVMMLAGAAPGLAQQGPLAEPQTNTPAPARGGVISPVLTIDSERLFRDSAFGQRVSREIEAQSEELAAENREIEAALEAEERELTEKRSQLKPAQFRLLADAFDEKVQRTRAEQAAKNRALSEALDLERERFLAAAAPVLEQLMRNSDAAVILERRRVFVSSSAIEVTDEAIALLDETIGSGLTDAE</sequence>
<dbReference type="InterPro" id="IPR005632">
    <property type="entry name" value="Chaperone_Skp"/>
</dbReference>
<keyword evidence="1" id="KW-0175">Coiled coil</keyword>
<dbReference type="Gene3D" id="3.30.910.20">
    <property type="entry name" value="Skp domain"/>
    <property type="match status" value="1"/>
</dbReference>
<name>A0AAX3LKL4_9RHOB</name>
<dbReference type="AlphaFoldDB" id="A0AAX3LKL4"/>
<feature type="coiled-coil region" evidence="1">
    <location>
        <begin position="59"/>
        <end position="97"/>
    </location>
</feature>
<gene>
    <name evidence="3" type="ORF">PL336_10120</name>
</gene>
<evidence type="ECO:0000313" key="4">
    <source>
        <dbReference type="Proteomes" id="UP001210770"/>
    </source>
</evidence>
<feature type="signal peptide" evidence="2">
    <location>
        <begin position="1"/>
        <end position="22"/>
    </location>
</feature>
<evidence type="ECO:0000256" key="1">
    <source>
        <dbReference type="SAM" id="Coils"/>
    </source>
</evidence>
<organism evidence="3 4">
    <name type="scientific">Sulfitobacter faviae</name>
    <dbReference type="NCBI Taxonomy" id="1775881"/>
    <lineage>
        <taxon>Bacteria</taxon>
        <taxon>Pseudomonadati</taxon>
        <taxon>Pseudomonadota</taxon>
        <taxon>Alphaproteobacteria</taxon>
        <taxon>Rhodobacterales</taxon>
        <taxon>Roseobacteraceae</taxon>
        <taxon>Sulfitobacter</taxon>
    </lineage>
</organism>